<dbReference type="PANTHER" id="PTHR23502">
    <property type="entry name" value="MAJOR FACILITATOR SUPERFAMILY"/>
    <property type="match status" value="1"/>
</dbReference>
<dbReference type="GO" id="GO:0005886">
    <property type="term" value="C:plasma membrane"/>
    <property type="evidence" value="ECO:0007669"/>
    <property type="project" value="TreeGrafter"/>
</dbReference>
<feature type="compositionally biased region" description="Basic and acidic residues" evidence="5">
    <location>
        <begin position="39"/>
        <end position="56"/>
    </location>
</feature>
<evidence type="ECO:0000256" key="1">
    <source>
        <dbReference type="ARBA" id="ARBA00004141"/>
    </source>
</evidence>
<feature type="transmembrane region" description="Helical" evidence="6">
    <location>
        <begin position="317"/>
        <end position="341"/>
    </location>
</feature>
<evidence type="ECO:0000256" key="2">
    <source>
        <dbReference type="ARBA" id="ARBA00022692"/>
    </source>
</evidence>
<evidence type="ECO:0000313" key="8">
    <source>
        <dbReference type="EMBL" id="KAK4221530.1"/>
    </source>
</evidence>
<comment type="subcellular location">
    <subcellularLocation>
        <location evidence="1">Membrane</location>
        <topology evidence="1">Multi-pass membrane protein</topology>
    </subcellularLocation>
</comment>
<evidence type="ECO:0000256" key="5">
    <source>
        <dbReference type="SAM" id="MobiDB-lite"/>
    </source>
</evidence>
<feature type="transmembrane region" description="Helical" evidence="6">
    <location>
        <begin position="423"/>
        <end position="449"/>
    </location>
</feature>
<sequence>MHDRGRGGVIPQWSCGLLNPKERINVPGSVLLLVEDHPNNSRASHEREIPTQKTTDDGTIILDPQADDSLNDPLNWPRWHKYNVPVTEVSLTTGLIMLGLGVGCVLVSPTAIIYGKRPVYLGSAVLFLLTTVWCALSPSFSSLLIARVVQGIAVSPIEAVPSASIAEIFFLHERAFRIGIYSLMFLGGKILVPLVSAAIINDLRWRWAFWVMAIAVGFVRLLLFLFSHETFWDRNVFQSPPLPSPTRESFDRAFQRDVIEIGEMEEKTSEETNDPLDLTESALPAVAAMFEEAERATTGSEDPGNEDKWLQVACRPFLLFAYPAILWSAAVYSCCISWLVVISESMDIIYRSSGQYHFTALQTGLVYVSPFIGGVLGSAVAGKVSDIIVRAMARRNVMAIPVTVCTVMGLMGFGRSAQNMDLWIVPTVFFGIISFGCALGSTTAITYCVDSCRQFTGEALVTLKFSKNIFYGLVFSLFITKWLQRERSKEVYIWIEVIKLVLLLITIPMFVYGKRARLWTSQQTFHQIVTSGR</sequence>
<feature type="transmembrane region" description="Helical" evidence="6">
    <location>
        <begin position="89"/>
        <end position="107"/>
    </location>
</feature>
<evidence type="ECO:0000313" key="9">
    <source>
        <dbReference type="Proteomes" id="UP001301958"/>
    </source>
</evidence>
<evidence type="ECO:0000256" key="6">
    <source>
        <dbReference type="SAM" id="Phobius"/>
    </source>
</evidence>
<feature type="transmembrane region" description="Helical" evidence="6">
    <location>
        <begin position="207"/>
        <end position="226"/>
    </location>
</feature>
<feature type="region of interest" description="Disordered" evidence="5">
    <location>
        <begin position="39"/>
        <end position="58"/>
    </location>
</feature>
<feature type="transmembrane region" description="Helical" evidence="6">
    <location>
        <begin position="119"/>
        <end position="140"/>
    </location>
</feature>
<dbReference type="Proteomes" id="UP001301958">
    <property type="component" value="Unassembled WGS sequence"/>
</dbReference>
<comment type="caution">
    <text evidence="8">The sequence shown here is derived from an EMBL/GenBank/DDBJ whole genome shotgun (WGS) entry which is preliminary data.</text>
</comment>
<keyword evidence="4 6" id="KW-0472">Membrane</keyword>
<dbReference type="EMBL" id="MU865538">
    <property type="protein sequence ID" value="KAK4221530.1"/>
    <property type="molecule type" value="Genomic_DNA"/>
</dbReference>
<dbReference type="Gene3D" id="1.20.1720.10">
    <property type="entry name" value="Multidrug resistance protein D"/>
    <property type="match status" value="1"/>
</dbReference>
<dbReference type="Gene3D" id="1.20.1250.20">
    <property type="entry name" value="MFS general substrate transporter like domains"/>
    <property type="match status" value="1"/>
</dbReference>
<keyword evidence="3 6" id="KW-1133">Transmembrane helix</keyword>
<dbReference type="PROSITE" id="PS50850">
    <property type="entry name" value="MFS"/>
    <property type="match status" value="1"/>
</dbReference>
<dbReference type="AlphaFoldDB" id="A0AAN7BGI8"/>
<protein>
    <submittedName>
        <fullName evidence="8">Major facilitator superfamily domain-containing protein</fullName>
    </submittedName>
</protein>
<evidence type="ECO:0000256" key="3">
    <source>
        <dbReference type="ARBA" id="ARBA00022989"/>
    </source>
</evidence>
<name>A0AAN7BGI8_9PEZI</name>
<feature type="transmembrane region" description="Helical" evidence="6">
    <location>
        <begin position="361"/>
        <end position="384"/>
    </location>
</feature>
<dbReference type="FunFam" id="1.20.1250.20:FF:000396">
    <property type="entry name" value="MFS general substrate transporter"/>
    <property type="match status" value="1"/>
</dbReference>
<proteinExistence type="predicted"/>
<reference evidence="8" key="1">
    <citation type="journal article" date="2023" name="Mol. Phylogenet. Evol.">
        <title>Genome-scale phylogeny and comparative genomics of the fungal order Sordariales.</title>
        <authorList>
            <person name="Hensen N."/>
            <person name="Bonometti L."/>
            <person name="Westerberg I."/>
            <person name="Brannstrom I.O."/>
            <person name="Guillou S."/>
            <person name="Cros-Aarteil S."/>
            <person name="Calhoun S."/>
            <person name="Haridas S."/>
            <person name="Kuo A."/>
            <person name="Mondo S."/>
            <person name="Pangilinan J."/>
            <person name="Riley R."/>
            <person name="LaButti K."/>
            <person name="Andreopoulos B."/>
            <person name="Lipzen A."/>
            <person name="Chen C."/>
            <person name="Yan M."/>
            <person name="Daum C."/>
            <person name="Ng V."/>
            <person name="Clum A."/>
            <person name="Steindorff A."/>
            <person name="Ohm R.A."/>
            <person name="Martin F."/>
            <person name="Silar P."/>
            <person name="Natvig D.O."/>
            <person name="Lalanne C."/>
            <person name="Gautier V."/>
            <person name="Ament-Velasquez S.L."/>
            <person name="Kruys A."/>
            <person name="Hutchinson M.I."/>
            <person name="Powell A.J."/>
            <person name="Barry K."/>
            <person name="Miller A.N."/>
            <person name="Grigoriev I.V."/>
            <person name="Debuchy R."/>
            <person name="Gladieux P."/>
            <person name="Hiltunen Thoren M."/>
            <person name="Johannesson H."/>
        </authorList>
    </citation>
    <scope>NUCLEOTIDE SEQUENCE</scope>
    <source>
        <strain evidence="8">CBS 990.96</strain>
    </source>
</reference>
<dbReference type="Pfam" id="PF07690">
    <property type="entry name" value="MFS_1"/>
    <property type="match status" value="1"/>
</dbReference>
<feature type="transmembrane region" description="Helical" evidence="6">
    <location>
        <begin position="491"/>
        <end position="512"/>
    </location>
</feature>
<reference evidence="8" key="2">
    <citation type="submission" date="2023-05" db="EMBL/GenBank/DDBJ databases">
        <authorList>
            <consortium name="Lawrence Berkeley National Laboratory"/>
            <person name="Steindorff A."/>
            <person name="Hensen N."/>
            <person name="Bonometti L."/>
            <person name="Westerberg I."/>
            <person name="Brannstrom I.O."/>
            <person name="Guillou S."/>
            <person name="Cros-Aarteil S."/>
            <person name="Calhoun S."/>
            <person name="Haridas S."/>
            <person name="Kuo A."/>
            <person name="Mondo S."/>
            <person name="Pangilinan J."/>
            <person name="Riley R."/>
            <person name="Labutti K."/>
            <person name="Andreopoulos B."/>
            <person name="Lipzen A."/>
            <person name="Chen C."/>
            <person name="Yanf M."/>
            <person name="Daum C."/>
            <person name="Ng V."/>
            <person name="Clum A."/>
            <person name="Ohm R."/>
            <person name="Martin F."/>
            <person name="Silar P."/>
            <person name="Natvig D."/>
            <person name="Lalanne C."/>
            <person name="Gautier V."/>
            <person name="Ament-Velasquez S.L."/>
            <person name="Kruys A."/>
            <person name="Hutchinson M.I."/>
            <person name="Powell A.J."/>
            <person name="Barry K."/>
            <person name="Miller A.N."/>
            <person name="Grigoriev I.V."/>
            <person name="Debuchy R."/>
            <person name="Gladieux P."/>
            <person name="Thoren M.H."/>
            <person name="Johannesson H."/>
        </authorList>
    </citation>
    <scope>NUCLEOTIDE SEQUENCE</scope>
    <source>
        <strain evidence="8">CBS 990.96</strain>
    </source>
</reference>
<dbReference type="SUPFAM" id="SSF103473">
    <property type="entry name" value="MFS general substrate transporter"/>
    <property type="match status" value="1"/>
</dbReference>
<dbReference type="InterPro" id="IPR020846">
    <property type="entry name" value="MFS_dom"/>
</dbReference>
<gene>
    <name evidence="8" type="ORF">QBC38DRAFT_513521</name>
</gene>
<dbReference type="InterPro" id="IPR011701">
    <property type="entry name" value="MFS"/>
</dbReference>
<keyword evidence="2 6" id="KW-0812">Transmembrane</keyword>
<feature type="domain" description="Major facilitator superfamily (MFS) profile" evidence="7">
    <location>
        <begin position="1"/>
        <end position="533"/>
    </location>
</feature>
<dbReference type="PANTHER" id="PTHR23502:SF4">
    <property type="entry name" value="MAJOR FACILITATOR SUPERFAMILY (MFS) PROFILE DOMAIN-CONTAINING PROTEIN-RELATED"/>
    <property type="match status" value="1"/>
</dbReference>
<evidence type="ECO:0000259" key="7">
    <source>
        <dbReference type="PROSITE" id="PS50850"/>
    </source>
</evidence>
<keyword evidence="9" id="KW-1185">Reference proteome</keyword>
<accession>A0AAN7BGI8</accession>
<organism evidence="8 9">
    <name type="scientific">Podospora fimiseda</name>
    <dbReference type="NCBI Taxonomy" id="252190"/>
    <lineage>
        <taxon>Eukaryota</taxon>
        <taxon>Fungi</taxon>
        <taxon>Dikarya</taxon>
        <taxon>Ascomycota</taxon>
        <taxon>Pezizomycotina</taxon>
        <taxon>Sordariomycetes</taxon>
        <taxon>Sordariomycetidae</taxon>
        <taxon>Sordariales</taxon>
        <taxon>Podosporaceae</taxon>
        <taxon>Podospora</taxon>
    </lineage>
</organism>
<dbReference type="GO" id="GO:0022857">
    <property type="term" value="F:transmembrane transporter activity"/>
    <property type="evidence" value="ECO:0007669"/>
    <property type="project" value="InterPro"/>
</dbReference>
<feature type="transmembrane region" description="Helical" evidence="6">
    <location>
        <begin position="178"/>
        <end position="201"/>
    </location>
</feature>
<dbReference type="InterPro" id="IPR036259">
    <property type="entry name" value="MFS_trans_sf"/>
</dbReference>
<feature type="transmembrane region" description="Helical" evidence="6">
    <location>
        <begin position="396"/>
        <end position="417"/>
    </location>
</feature>
<evidence type="ECO:0000256" key="4">
    <source>
        <dbReference type="ARBA" id="ARBA00023136"/>
    </source>
</evidence>